<evidence type="ECO:0000313" key="1">
    <source>
        <dbReference type="EMBL" id="KAI0037396.1"/>
    </source>
</evidence>
<gene>
    <name evidence="1" type="ORF">FA95DRAFT_1619493</name>
</gene>
<dbReference type="Proteomes" id="UP000814033">
    <property type="component" value="Unassembled WGS sequence"/>
</dbReference>
<sequence length="287" mass="31687">MPKFGCFSAKRLARRISGTSTSEQAPLNSARLFYRYGPHPFTLEVKTSHRNLAGRLHATMVFHVEQSYPSSRLPQPVPTLPDSWTGYAQDSSHPVRWWEARANIWDAYLATVHDLLAQPNTRMFLHMGGLAWRLAVQFGSPSLLKDAARGPSRLVTDYGIGEATTDPVPSHVDSGSKADFDRLFGMKSGQSLWPRQKDFLDSRAWNALLSVKRDDNLTPNQWSRELRDSLHPAERRALNGPGSEVHAESKINADPDITALGILNLGALQSSWDISVSASSAETGGAL</sequence>
<keyword evidence="2" id="KW-1185">Reference proteome</keyword>
<organism evidence="1 2">
    <name type="scientific">Auriscalpium vulgare</name>
    <dbReference type="NCBI Taxonomy" id="40419"/>
    <lineage>
        <taxon>Eukaryota</taxon>
        <taxon>Fungi</taxon>
        <taxon>Dikarya</taxon>
        <taxon>Basidiomycota</taxon>
        <taxon>Agaricomycotina</taxon>
        <taxon>Agaricomycetes</taxon>
        <taxon>Russulales</taxon>
        <taxon>Auriscalpiaceae</taxon>
        <taxon>Auriscalpium</taxon>
    </lineage>
</organism>
<reference evidence="1" key="2">
    <citation type="journal article" date="2022" name="New Phytol.">
        <title>Evolutionary transition to the ectomycorrhizal habit in the genomes of a hyperdiverse lineage of mushroom-forming fungi.</title>
        <authorList>
            <person name="Looney B."/>
            <person name="Miyauchi S."/>
            <person name="Morin E."/>
            <person name="Drula E."/>
            <person name="Courty P.E."/>
            <person name="Kohler A."/>
            <person name="Kuo A."/>
            <person name="LaButti K."/>
            <person name="Pangilinan J."/>
            <person name="Lipzen A."/>
            <person name="Riley R."/>
            <person name="Andreopoulos W."/>
            <person name="He G."/>
            <person name="Johnson J."/>
            <person name="Nolan M."/>
            <person name="Tritt A."/>
            <person name="Barry K.W."/>
            <person name="Grigoriev I.V."/>
            <person name="Nagy L.G."/>
            <person name="Hibbett D."/>
            <person name="Henrissat B."/>
            <person name="Matheny P.B."/>
            <person name="Labbe J."/>
            <person name="Martin F.M."/>
        </authorList>
    </citation>
    <scope>NUCLEOTIDE SEQUENCE</scope>
    <source>
        <strain evidence="1">FP105234-sp</strain>
    </source>
</reference>
<reference evidence="1" key="1">
    <citation type="submission" date="2021-02" db="EMBL/GenBank/DDBJ databases">
        <authorList>
            <consortium name="DOE Joint Genome Institute"/>
            <person name="Ahrendt S."/>
            <person name="Looney B.P."/>
            <person name="Miyauchi S."/>
            <person name="Morin E."/>
            <person name="Drula E."/>
            <person name="Courty P.E."/>
            <person name="Chicoki N."/>
            <person name="Fauchery L."/>
            <person name="Kohler A."/>
            <person name="Kuo A."/>
            <person name="Labutti K."/>
            <person name="Pangilinan J."/>
            <person name="Lipzen A."/>
            <person name="Riley R."/>
            <person name="Andreopoulos W."/>
            <person name="He G."/>
            <person name="Johnson J."/>
            <person name="Barry K.W."/>
            <person name="Grigoriev I.V."/>
            <person name="Nagy L."/>
            <person name="Hibbett D."/>
            <person name="Henrissat B."/>
            <person name="Matheny P.B."/>
            <person name="Labbe J."/>
            <person name="Martin F."/>
        </authorList>
    </citation>
    <scope>NUCLEOTIDE SEQUENCE</scope>
    <source>
        <strain evidence="1">FP105234-sp</strain>
    </source>
</reference>
<proteinExistence type="predicted"/>
<accession>A0ACB8R1I3</accession>
<protein>
    <submittedName>
        <fullName evidence="1">Uncharacterized protein</fullName>
    </submittedName>
</protein>
<name>A0ACB8R1I3_9AGAM</name>
<dbReference type="EMBL" id="MU276997">
    <property type="protein sequence ID" value="KAI0037396.1"/>
    <property type="molecule type" value="Genomic_DNA"/>
</dbReference>
<evidence type="ECO:0000313" key="2">
    <source>
        <dbReference type="Proteomes" id="UP000814033"/>
    </source>
</evidence>
<comment type="caution">
    <text evidence="1">The sequence shown here is derived from an EMBL/GenBank/DDBJ whole genome shotgun (WGS) entry which is preliminary data.</text>
</comment>